<gene>
    <name evidence="2" type="ORF">Clacol_001742</name>
</gene>
<evidence type="ECO:0000256" key="1">
    <source>
        <dbReference type="SAM" id="Phobius"/>
    </source>
</evidence>
<dbReference type="Proteomes" id="UP001050691">
    <property type="component" value="Unassembled WGS sequence"/>
</dbReference>
<keyword evidence="3" id="KW-1185">Reference proteome</keyword>
<keyword evidence="1" id="KW-0812">Transmembrane</keyword>
<sequence>MEVQSPEPPRALSTSNVTPAPNWVAIFDCTTSNLSALLADSVLVWLGGLVSTILQAYWQIIQQKGLLTAWQPIDTQIGPGSILTAFWACTITLNAYATLVIARRLWLFSQVDNKIATPHSSLRFVGRVITESGLLYLVITITHLVAWFTPSAYMISVVSNVVSVDKSESF</sequence>
<feature type="transmembrane region" description="Helical" evidence="1">
    <location>
        <begin position="133"/>
        <end position="155"/>
    </location>
</feature>
<dbReference type="EMBL" id="BPWL01000002">
    <property type="protein sequence ID" value="GJJ07540.1"/>
    <property type="molecule type" value="Genomic_DNA"/>
</dbReference>
<feature type="transmembrane region" description="Helical" evidence="1">
    <location>
        <begin position="42"/>
        <end position="61"/>
    </location>
</feature>
<organism evidence="2 3">
    <name type="scientific">Clathrus columnatus</name>
    <dbReference type="NCBI Taxonomy" id="1419009"/>
    <lineage>
        <taxon>Eukaryota</taxon>
        <taxon>Fungi</taxon>
        <taxon>Dikarya</taxon>
        <taxon>Basidiomycota</taxon>
        <taxon>Agaricomycotina</taxon>
        <taxon>Agaricomycetes</taxon>
        <taxon>Phallomycetidae</taxon>
        <taxon>Phallales</taxon>
        <taxon>Clathraceae</taxon>
        <taxon>Clathrus</taxon>
    </lineage>
</organism>
<keyword evidence="1" id="KW-1133">Transmembrane helix</keyword>
<name>A0AAV5A6K4_9AGAM</name>
<feature type="transmembrane region" description="Helical" evidence="1">
    <location>
        <begin position="81"/>
        <end position="102"/>
    </location>
</feature>
<proteinExistence type="predicted"/>
<keyword evidence="1" id="KW-0472">Membrane</keyword>
<comment type="caution">
    <text evidence="2">The sequence shown here is derived from an EMBL/GenBank/DDBJ whole genome shotgun (WGS) entry which is preliminary data.</text>
</comment>
<accession>A0AAV5A6K4</accession>
<protein>
    <submittedName>
        <fullName evidence="2">Uncharacterized protein</fullName>
    </submittedName>
</protein>
<evidence type="ECO:0000313" key="3">
    <source>
        <dbReference type="Proteomes" id="UP001050691"/>
    </source>
</evidence>
<dbReference type="AlphaFoldDB" id="A0AAV5A6K4"/>
<reference evidence="2" key="1">
    <citation type="submission" date="2021-10" db="EMBL/GenBank/DDBJ databases">
        <title>De novo Genome Assembly of Clathrus columnatus (Basidiomycota, Fungi) Using Illumina and Nanopore Sequence Data.</title>
        <authorList>
            <person name="Ogiso-Tanaka E."/>
            <person name="Itagaki H."/>
            <person name="Hosoya T."/>
            <person name="Hosaka K."/>
        </authorList>
    </citation>
    <scope>NUCLEOTIDE SEQUENCE</scope>
    <source>
        <strain evidence="2">MO-923</strain>
    </source>
</reference>
<evidence type="ECO:0000313" key="2">
    <source>
        <dbReference type="EMBL" id="GJJ07540.1"/>
    </source>
</evidence>